<sequence>CHLICLDVHSNHIQYWEFKCELLLNEVISPINGDKERKDI</sequence>
<gene>
    <name evidence="1" type="ORF">AFUS01_LOCUS47084</name>
</gene>
<dbReference type="AlphaFoldDB" id="A0A8J2MFN1"/>
<dbReference type="EMBL" id="CAJVCH010571639">
    <property type="protein sequence ID" value="CAG7838070.1"/>
    <property type="molecule type" value="Genomic_DNA"/>
</dbReference>
<feature type="non-terminal residue" evidence="1">
    <location>
        <position position="1"/>
    </location>
</feature>
<proteinExistence type="predicted"/>
<dbReference type="Proteomes" id="UP000708208">
    <property type="component" value="Unassembled WGS sequence"/>
</dbReference>
<accession>A0A8J2MFN1</accession>
<protein>
    <submittedName>
        <fullName evidence="1">Uncharacterized protein</fullName>
    </submittedName>
</protein>
<reference evidence="1" key="1">
    <citation type="submission" date="2021-06" db="EMBL/GenBank/DDBJ databases">
        <authorList>
            <person name="Hodson N. C."/>
            <person name="Mongue J. A."/>
            <person name="Jaron S. K."/>
        </authorList>
    </citation>
    <scope>NUCLEOTIDE SEQUENCE</scope>
</reference>
<evidence type="ECO:0000313" key="1">
    <source>
        <dbReference type="EMBL" id="CAG7838070.1"/>
    </source>
</evidence>
<organism evidence="1 2">
    <name type="scientific">Allacma fusca</name>
    <dbReference type="NCBI Taxonomy" id="39272"/>
    <lineage>
        <taxon>Eukaryota</taxon>
        <taxon>Metazoa</taxon>
        <taxon>Ecdysozoa</taxon>
        <taxon>Arthropoda</taxon>
        <taxon>Hexapoda</taxon>
        <taxon>Collembola</taxon>
        <taxon>Symphypleona</taxon>
        <taxon>Sminthuridae</taxon>
        <taxon>Allacma</taxon>
    </lineage>
</organism>
<evidence type="ECO:0000313" key="2">
    <source>
        <dbReference type="Proteomes" id="UP000708208"/>
    </source>
</evidence>
<comment type="caution">
    <text evidence="1">The sequence shown here is derived from an EMBL/GenBank/DDBJ whole genome shotgun (WGS) entry which is preliminary data.</text>
</comment>
<keyword evidence="2" id="KW-1185">Reference proteome</keyword>
<name>A0A8J2MFN1_9HEXA</name>